<gene>
    <name evidence="2" type="primary">Hypp4145</name>
    <name evidence="2" type="ORF">BLAG_LOCUS21989</name>
</gene>
<reference evidence="2" key="1">
    <citation type="submission" date="2022-01" db="EMBL/GenBank/DDBJ databases">
        <authorList>
            <person name="Braso-Vives M."/>
        </authorList>
    </citation>
    <scope>NUCLEOTIDE SEQUENCE</scope>
</reference>
<evidence type="ECO:0000313" key="3">
    <source>
        <dbReference type="Proteomes" id="UP000838412"/>
    </source>
</evidence>
<feature type="region of interest" description="Disordered" evidence="1">
    <location>
        <begin position="1"/>
        <end position="42"/>
    </location>
</feature>
<evidence type="ECO:0000256" key="1">
    <source>
        <dbReference type="SAM" id="MobiDB-lite"/>
    </source>
</evidence>
<dbReference type="OrthoDB" id="9806920at2759"/>
<organism evidence="2 3">
    <name type="scientific">Branchiostoma lanceolatum</name>
    <name type="common">Common lancelet</name>
    <name type="synonym">Amphioxus lanceolatum</name>
    <dbReference type="NCBI Taxonomy" id="7740"/>
    <lineage>
        <taxon>Eukaryota</taxon>
        <taxon>Metazoa</taxon>
        <taxon>Chordata</taxon>
        <taxon>Cephalochordata</taxon>
        <taxon>Leptocardii</taxon>
        <taxon>Amphioxiformes</taxon>
        <taxon>Branchiostomatidae</taxon>
        <taxon>Branchiostoma</taxon>
    </lineage>
</organism>
<dbReference type="Proteomes" id="UP000838412">
    <property type="component" value="Chromosome 7"/>
</dbReference>
<keyword evidence="3" id="KW-1185">Reference proteome</keyword>
<proteinExistence type="predicted"/>
<name>A0A8K0EWR6_BRALA</name>
<feature type="compositionally biased region" description="Polar residues" evidence="1">
    <location>
        <begin position="20"/>
        <end position="37"/>
    </location>
</feature>
<protein>
    <submittedName>
        <fullName evidence="2">Hypp4145 protein</fullName>
    </submittedName>
</protein>
<evidence type="ECO:0000313" key="2">
    <source>
        <dbReference type="EMBL" id="CAH1269297.1"/>
    </source>
</evidence>
<dbReference type="AlphaFoldDB" id="A0A8K0EWR6"/>
<dbReference type="EMBL" id="OV696692">
    <property type="protein sequence ID" value="CAH1269297.1"/>
    <property type="molecule type" value="Genomic_DNA"/>
</dbReference>
<sequence>MSSKCVVNDGTLKERLGPGTWQSENASVTYGSSSHLSSRADRDKVRDAIIDECMAISQEEPEQLPPDNDACTTPLAARSFSVDDVIARRAAHPFWP</sequence>
<accession>A0A8K0EWR6</accession>